<sequence>MQLKGSADFLARVDDEIHRIRLRDVYYLTNLPCNILSYGVLEERGYELRYNGHHRSMVRRSDGFRIFDVEKDSSNVRIVRVITDDADPCTAVGFEARKAEEYIALTLAEASSFTIPDAQTGSLLDFHLDFAHHSYDTIELMASDPASGILLTDKSRPACLTCAQGKQKRNTQPLMDTGVNAPIDHVGGVTCSDIKGPITPVNRW</sequence>
<reference evidence="1" key="1">
    <citation type="journal article" date="2011" name="PLoS Biol.">
        <title>Gene gain and loss during evolution of obligate parasitism in the white rust pathogen of Arabidopsis thaliana.</title>
        <authorList>
            <person name="Kemen E."/>
            <person name="Gardiner A."/>
            <person name="Schultz-Larsen T."/>
            <person name="Kemen A.C."/>
            <person name="Balmuth A.L."/>
            <person name="Robert-Seilaniantz A."/>
            <person name="Bailey K."/>
            <person name="Holub E."/>
            <person name="Studholme D.J."/>
            <person name="Maclean D."/>
            <person name="Jones J.D."/>
        </authorList>
    </citation>
    <scope>NUCLEOTIDE SEQUENCE</scope>
</reference>
<dbReference type="AlphaFoldDB" id="F0WWB5"/>
<dbReference type="EMBL" id="FR824362">
    <property type="protein sequence ID" value="CCA25735.1"/>
    <property type="molecule type" value="Genomic_DNA"/>
</dbReference>
<name>F0WWB5_9STRA</name>
<proteinExistence type="predicted"/>
<reference evidence="1" key="2">
    <citation type="submission" date="2011-02" db="EMBL/GenBank/DDBJ databases">
        <authorList>
            <person name="MacLean D."/>
        </authorList>
    </citation>
    <scope>NUCLEOTIDE SEQUENCE</scope>
</reference>
<organism evidence="1">
    <name type="scientific">Albugo laibachii Nc14</name>
    <dbReference type="NCBI Taxonomy" id="890382"/>
    <lineage>
        <taxon>Eukaryota</taxon>
        <taxon>Sar</taxon>
        <taxon>Stramenopiles</taxon>
        <taxon>Oomycota</taxon>
        <taxon>Peronosporomycetes</taxon>
        <taxon>Albuginales</taxon>
        <taxon>Albuginaceae</taxon>
        <taxon>Albugo</taxon>
    </lineage>
</organism>
<dbReference type="HOGENOM" id="CLU_102814_0_0_1"/>
<evidence type="ECO:0000313" key="1">
    <source>
        <dbReference type="EMBL" id="CCA25735.1"/>
    </source>
</evidence>
<gene>
    <name evidence="1" type="primary">AlNc14C317G10550</name>
    <name evidence="1" type="ORF">ALNC14_118790</name>
</gene>
<accession>F0WWB5</accession>
<protein>
    <submittedName>
        <fullName evidence="1">AlNc14C317G10550 protein</fullName>
    </submittedName>
</protein>